<dbReference type="AlphaFoldDB" id="A0A3M6U8U5"/>
<keyword evidence="1" id="KW-0732">Signal</keyword>
<dbReference type="Proteomes" id="UP000275408">
    <property type="component" value="Unassembled WGS sequence"/>
</dbReference>
<proteinExistence type="predicted"/>
<gene>
    <name evidence="2" type="ORF">pdam_00002946</name>
</gene>
<reference evidence="2 3" key="1">
    <citation type="journal article" date="2018" name="Sci. Rep.">
        <title>Comparative analysis of the Pocillopora damicornis genome highlights role of immune system in coral evolution.</title>
        <authorList>
            <person name="Cunning R."/>
            <person name="Bay R.A."/>
            <person name="Gillette P."/>
            <person name="Baker A.C."/>
            <person name="Traylor-Knowles N."/>
        </authorList>
    </citation>
    <scope>NUCLEOTIDE SEQUENCE [LARGE SCALE GENOMIC DNA]</scope>
    <source>
        <strain evidence="2">RSMAS</strain>
        <tissue evidence="2">Whole animal</tissue>
    </source>
</reference>
<name>A0A3M6U8U5_POCDA</name>
<feature type="signal peptide" evidence="1">
    <location>
        <begin position="1"/>
        <end position="21"/>
    </location>
</feature>
<organism evidence="2 3">
    <name type="scientific">Pocillopora damicornis</name>
    <name type="common">Cauliflower coral</name>
    <name type="synonym">Millepora damicornis</name>
    <dbReference type="NCBI Taxonomy" id="46731"/>
    <lineage>
        <taxon>Eukaryota</taxon>
        <taxon>Metazoa</taxon>
        <taxon>Cnidaria</taxon>
        <taxon>Anthozoa</taxon>
        <taxon>Hexacorallia</taxon>
        <taxon>Scleractinia</taxon>
        <taxon>Astrocoeniina</taxon>
        <taxon>Pocilloporidae</taxon>
        <taxon>Pocillopora</taxon>
    </lineage>
</organism>
<comment type="caution">
    <text evidence="2">The sequence shown here is derived from an EMBL/GenBank/DDBJ whole genome shotgun (WGS) entry which is preliminary data.</text>
</comment>
<dbReference type="EMBL" id="RCHS01002011">
    <property type="protein sequence ID" value="RMX50105.1"/>
    <property type="molecule type" value="Genomic_DNA"/>
</dbReference>
<evidence type="ECO:0000313" key="3">
    <source>
        <dbReference type="Proteomes" id="UP000275408"/>
    </source>
</evidence>
<keyword evidence="3" id="KW-1185">Reference proteome</keyword>
<feature type="chain" id="PRO_5018298110" evidence="1">
    <location>
        <begin position="22"/>
        <end position="177"/>
    </location>
</feature>
<sequence>MKVSIFLVTFSLAVFCISAYAFNTEEHVKRFFRPEHRHLLPETTSLQLLDEPRRALLPQHDESTQCLAACEKNCEKIEVEDFLTKAENFRKFEFDDVAADCVLASTVVFAKPPYKCDWLELYQFDCCRACNAQFEKCNKDVRRIPGGPEFCYRKQYKCQCDCLNKHRPVENSEQIKP</sequence>
<accession>A0A3M6U8U5</accession>
<evidence type="ECO:0000256" key="1">
    <source>
        <dbReference type="SAM" id="SignalP"/>
    </source>
</evidence>
<protein>
    <submittedName>
        <fullName evidence="2">Uncharacterized protein</fullName>
    </submittedName>
</protein>
<dbReference type="OrthoDB" id="5956055at2759"/>
<evidence type="ECO:0000313" key="2">
    <source>
        <dbReference type="EMBL" id="RMX50105.1"/>
    </source>
</evidence>